<dbReference type="GO" id="GO:0003735">
    <property type="term" value="F:structural constituent of ribosome"/>
    <property type="evidence" value="ECO:0007669"/>
    <property type="project" value="InterPro"/>
</dbReference>
<dbReference type="AlphaFoldDB" id="A0A1I7NG18"/>
<dbReference type="STRING" id="1393122.SAMN05660895_1763"/>
<keyword evidence="7" id="KW-1185">Reference proteome</keyword>
<evidence type="ECO:0000256" key="1">
    <source>
        <dbReference type="ARBA" id="ARBA00022980"/>
    </source>
</evidence>
<dbReference type="CDD" id="cd00353">
    <property type="entry name" value="Ribosomal_S15p_S13e"/>
    <property type="match status" value="1"/>
</dbReference>
<dbReference type="SUPFAM" id="SSF47060">
    <property type="entry name" value="S15/NS1 RNA-binding domain"/>
    <property type="match status" value="1"/>
</dbReference>
<dbReference type="EMBL" id="FPCJ01000001">
    <property type="protein sequence ID" value="SFV33622.1"/>
    <property type="molecule type" value="Genomic_DNA"/>
</dbReference>
<dbReference type="InterPro" id="IPR009068">
    <property type="entry name" value="uS15_NS1_RNA-bd_sf"/>
</dbReference>
<dbReference type="Gene3D" id="6.10.250.3130">
    <property type="match status" value="1"/>
</dbReference>
<organism evidence="6 7">
    <name type="scientific">Thermoflavifilum thermophilum</name>
    <dbReference type="NCBI Taxonomy" id="1393122"/>
    <lineage>
        <taxon>Bacteria</taxon>
        <taxon>Pseudomonadati</taxon>
        <taxon>Bacteroidota</taxon>
        <taxon>Chitinophagia</taxon>
        <taxon>Chitinophagales</taxon>
        <taxon>Chitinophagaceae</taxon>
        <taxon>Thermoflavifilum</taxon>
    </lineage>
</organism>
<accession>A0A1I7NG18</accession>
<dbReference type="InterPro" id="IPR000589">
    <property type="entry name" value="Ribosomal_uS15"/>
</dbReference>
<protein>
    <recommendedName>
        <fullName evidence="3">Small ribosomal subunit protein uS15</fullName>
    </recommendedName>
</protein>
<sequence length="91" mass="10558">MSSYFTSEKKAELIKEYGGHEKNTGDICAQIALLTYRIDHISEHLKQHKKDFSTTRGLMKLVGQRKQLLTYLSRTNLEAYRSLIDKLGLRK</sequence>
<dbReference type="GO" id="GO:0019843">
    <property type="term" value="F:rRNA binding"/>
    <property type="evidence" value="ECO:0007669"/>
    <property type="project" value="UniProtKB-UniRule"/>
</dbReference>
<dbReference type="SMART" id="SM01387">
    <property type="entry name" value="Ribosomal_S15"/>
    <property type="match status" value="1"/>
</dbReference>
<dbReference type="PANTHER" id="PTHR23321:SF26">
    <property type="entry name" value="SMALL RIBOSOMAL SUBUNIT PROTEIN US15M"/>
    <property type="match status" value="1"/>
</dbReference>
<dbReference type="RefSeq" id="WP_092459888.1">
    <property type="nucleotide sequence ID" value="NZ_FPCJ01000001.1"/>
</dbReference>
<comment type="function">
    <text evidence="3">Forms an intersubunit bridge (bridge B4) with the 23S rRNA of the 50S subunit in the ribosome.</text>
</comment>
<dbReference type="GO" id="GO:0022627">
    <property type="term" value="C:cytosolic small ribosomal subunit"/>
    <property type="evidence" value="ECO:0007669"/>
    <property type="project" value="TreeGrafter"/>
</dbReference>
<dbReference type="Proteomes" id="UP000199537">
    <property type="component" value="Unassembled WGS sequence"/>
</dbReference>
<gene>
    <name evidence="3" type="primary">rpsO</name>
    <name evidence="6" type="ORF">SAMN05660895_1763</name>
</gene>
<comment type="subunit">
    <text evidence="3">Part of the 30S ribosomal subunit. Forms a bridge to the 50S subunit in the 70S ribosome, contacting the 23S rRNA.</text>
</comment>
<name>A0A1I7NG18_9BACT</name>
<dbReference type="HAMAP" id="MF_01343_B">
    <property type="entry name" value="Ribosomal_uS15_B"/>
    <property type="match status" value="1"/>
</dbReference>
<evidence type="ECO:0000256" key="3">
    <source>
        <dbReference type="HAMAP-Rule" id="MF_01343"/>
    </source>
</evidence>
<dbReference type="PANTHER" id="PTHR23321">
    <property type="entry name" value="RIBOSOMAL PROTEIN S15, BACTERIAL AND ORGANELLAR"/>
    <property type="match status" value="1"/>
</dbReference>
<keyword evidence="3 5" id="KW-0699">rRNA-binding</keyword>
<reference evidence="7" key="1">
    <citation type="submission" date="2016-10" db="EMBL/GenBank/DDBJ databases">
        <authorList>
            <person name="Varghese N."/>
            <person name="Submissions S."/>
        </authorList>
    </citation>
    <scope>NUCLEOTIDE SEQUENCE [LARGE SCALE GENOMIC DNA]</scope>
    <source>
        <strain evidence="7">DSM 14807</strain>
    </source>
</reference>
<evidence type="ECO:0000313" key="6">
    <source>
        <dbReference type="EMBL" id="SFV33622.1"/>
    </source>
</evidence>
<keyword evidence="2 3" id="KW-0687">Ribonucleoprotein</keyword>
<dbReference type="GO" id="GO:0006412">
    <property type="term" value="P:translation"/>
    <property type="evidence" value="ECO:0007669"/>
    <property type="project" value="UniProtKB-UniRule"/>
</dbReference>
<dbReference type="InterPro" id="IPR005290">
    <property type="entry name" value="Ribosomal_uS15_bac-type"/>
</dbReference>
<dbReference type="NCBIfam" id="TIGR00952">
    <property type="entry name" value="S15_bact"/>
    <property type="match status" value="1"/>
</dbReference>
<evidence type="ECO:0000256" key="5">
    <source>
        <dbReference type="RuleBase" id="RU004524"/>
    </source>
</evidence>
<dbReference type="OrthoDB" id="9799262at2"/>
<keyword evidence="1 3" id="KW-0689">Ribosomal protein</keyword>
<dbReference type="Gene3D" id="1.10.287.10">
    <property type="entry name" value="S15/NS1, RNA-binding"/>
    <property type="match status" value="1"/>
</dbReference>
<evidence type="ECO:0000256" key="4">
    <source>
        <dbReference type="RuleBase" id="RU003919"/>
    </source>
</evidence>
<keyword evidence="3 5" id="KW-0694">RNA-binding</keyword>
<comment type="similarity">
    <text evidence="3 4">Belongs to the universal ribosomal protein uS15 family.</text>
</comment>
<evidence type="ECO:0000256" key="2">
    <source>
        <dbReference type="ARBA" id="ARBA00023274"/>
    </source>
</evidence>
<evidence type="ECO:0000313" key="7">
    <source>
        <dbReference type="Proteomes" id="UP000199537"/>
    </source>
</evidence>
<dbReference type="PROSITE" id="PS00362">
    <property type="entry name" value="RIBOSOMAL_S15"/>
    <property type="match status" value="1"/>
</dbReference>
<comment type="function">
    <text evidence="3 5">One of the primary rRNA binding proteins, it binds directly to 16S rRNA where it helps nucleate assembly of the platform of the 30S subunit by binding and bridging several RNA helices of the 16S rRNA.</text>
</comment>
<proteinExistence type="inferred from homology"/>
<dbReference type="Pfam" id="PF00312">
    <property type="entry name" value="Ribosomal_S15"/>
    <property type="match status" value="1"/>
</dbReference>